<proteinExistence type="predicted"/>
<sequence>MAKQYVIVEMPDSVTVAGDALGGFVTLVSKEGFRVITESRNMHVIEGDITIHGDNSSENGNDKLEFSGAHLSTCKPLSIAMGIALHKEAARLLEVQSLIGHIRQNLITPSRGNIVAP</sequence>
<reference evidence="1" key="1">
    <citation type="submission" date="2020-03" db="EMBL/GenBank/DDBJ databases">
        <title>The deep terrestrial virosphere.</title>
        <authorList>
            <person name="Holmfeldt K."/>
            <person name="Nilsson E."/>
            <person name="Simone D."/>
            <person name="Lopez-Fernandez M."/>
            <person name="Wu X."/>
            <person name="de Brujin I."/>
            <person name="Lundin D."/>
            <person name="Andersson A."/>
            <person name="Bertilsson S."/>
            <person name="Dopson M."/>
        </authorList>
    </citation>
    <scope>NUCLEOTIDE SEQUENCE</scope>
    <source>
        <strain evidence="1">MM415B03347</strain>
    </source>
</reference>
<dbReference type="EMBL" id="MT142992">
    <property type="protein sequence ID" value="QJA91506.1"/>
    <property type="molecule type" value="Genomic_DNA"/>
</dbReference>
<accession>A0A6M3L9H0</accession>
<organism evidence="1">
    <name type="scientific">viral metagenome</name>
    <dbReference type="NCBI Taxonomy" id="1070528"/>
    <lineage>
        <taxon>unclassified sequences</taxon>
        <taxon>metagenomes</taxon>
        <taxon>organismal metagenomes</taxon>
    </lineage>
</organism>
<name>A0A6M3L9H0_9ZZZZ</name>
<dbReference type="AlphaFoldDB" id="A0A6M3L9H0"/>
<protein>
    <submittedName>
        <fullName evidence="1">Uncharacterized protein</fullName>
    </submittedName>
</protein>
<evidence type="ECO:0000313" key="1">
    <source>
        <dbReference type="EMBL" id="QJA91506.1"/>
    </source>
</evidence>
<gene>
    <name evidence="1" type="ORF">MM415B03347_0005</name>
</gene>